<feature type="compositionally biased region" description="Polar residues" evidence="6">
    <location>
        <begin position="37"/>
        <end position="46"/>
    </location>
</feature>
<keyword evidence="4 7" id="KW-0472">Membrane</keyword>
<dbReference type="PANTHER" id="PTHR23502">
    <property type="entry name" value="MAJOR FACILITATOR SUPERFAMILY"/>
    <property type="match status" value="1"/>
</dbReference>
<feature type="compositionally biased region" description="Polar residues" evidence="6">
    <location>
        <begin position="1"/>
        <end position="24"/>
    </location>
</feature>
<reference evidence="9" key="1">
    <citation type="submission" date="2022-10" db="EMBL/GenBank/DDBJ databases">
        <title>Fusarium specimens isolated from Avocado Roots.</title>
        <authorList>
            <person name="Stajich J."/>
            <person name="Roper C."/>
            <person name="Heimlech-Rivalta G."/>
        </authorList>
    </citation>
    <scope>NUCLEOTIDE SEQUENCE</scope>
    <source>
        <strain evidence="9">CF00143</strain>
    </source>
</reference>
<keyword evidence="2 7" id="KW-0812">Transmembrane</keyword>
<dbReference type="Proteomes" id="UP001152130">
    <property type="component" value="Unassembled WGS sequence"/>
</dbReference>
<evidence type="ECO:0000313" key="9">
    <source>
        <dbReference type="EMBL" id="KAJ4021958.1"/>
    </source>
</evidence>
<comment type="caution">
    <text evidence="9">The sequence shown here is derived from an EMBL/GenBank/DDBJ whole genome shotgun (WGS) entry which is preliminary data.</text>
</comment>
<dbReference type="InterPro" id="IPR036259">
    <property type="entry name" value="MFS_trans_sf"/>
</dbReference>
<feature type="compositionally biased region" description="Low complexity" evidence="6">
    <location>
        <begin position="53"/>
        <end position="62"/>
    </location>
</feature>
<protein>
    <recommendedName>
        <fullName evidence="8">Major facilitator superfamily (MFS) profile domain-containing protein</fullName>
    </recommendedName>
</protein>
<dbReference type="InterPro" id="IPR020846">
    <property type="entry name" value="MFS_dom"/>
</dbReference>
<evidence type="ECO:0000256" key="1">
    <source>
        <dbReference type="ARBA" id="ARBA00004141"/>
    </source>
</evidence>
<gene>
    <name evidence="9" type="ORF">NW766_000987</name>
</gene>
<organism evidence="9 10">
    <name type="scientific">Fusarium irregulare</name>
    <dbReference type="NCBI Taxonomy" id="2494466"/>
    <lineage>
        <taxon>Eukaryota</taxon>
        <taxon>Fungi</taxon>
        <taxon>Dikarya</taxon>
        <taxon>Ascomycota</taxon>
        <taxon>Pezizomycotina</taxon>
        <taxon>Sordariomycetes</taxon>
        <taxon>Hypocreomycetidae</taxon>
        <taxon>Hypocreales</taxon>
        <taxon>Nectriaceae</taxon>
        <taxon>Fusarium</taxon>
        <taxon>Fusarium incarnatum-equiseti species complex</taxon>
    </lineage>
</organism>
<dbReference type="InterPro" id="IPR011701">
    <property type="entry name" value="MFS"/>
</dbReference>
<feature type="transmembrane region" description="Helical" evidence="7">
    <location>
        <begin position="151"/>
        <end position="170"/>
    </location>
</feature>
<keyword evidence="5" id="KW-0325">Glycoprotein</keyword>
<accession>A0A9W8PYG3</accession>
<feature type="domain" description="Major facilitator superfamily (MFS) profile" evidence="8">
    <location>
        <begin position="86"/>
        <end position="200"/>
    </location>
</feature>
<evidence type="ECO:0000256" key="7">
    <source>
        <dbReference type="SAM" id="Phobius"/>
    </source>
</evidence>
<evidence type="ECO:0000259" key="8">
    <source>
        <dbReference type="PROSITE" id="PS50850"/>
    </source>
</evidence>
<feature type="transmembrane region" description="Helical" evidence="7">
    <location>
        <begin position="120"/>
        <end position="139"/>
    </location>
</feature>
<evidence type="ECO:0000313" key="10">
    <source>
        <dbReference type="Proteomes" id="UP001152130"/>
    </source>
</evidence>
<dbReference type="Pfam" id="PF07690">
    <property type="entry name" value="MFS_1"/>
    <property type="match status" value="1"/>
</dbReference>
<dbReference type="Gene3D" id="1.20.1720.10">
    <property type="entry name" value="Multidrug resistance protein D"/>
    <property type="match status" value="1"/>
</dbReference>
<feature type="transmembrane region" description="Helical" evidence="7">
    <location>
        <begin position="85"/>
        <end position="108"/>
    </location>
</feature>
<comment type="subcellular location">
    <subcellularLocation>
        <location evidence="1">Membrane</location>
        <topology evidence="1">Multi-pass membrane protein</topology>
    </subcellularLocation>
</comment>
<feature type="transmembrane region" description="Helical" evidence="7">
    <location>
        <begin position="176"/>
        <end position="198"/>
    </location>
</feature>
<dbReference type="GO" id="GO:0022857">
    <property type="term" value="F:transmembrane transporter activity"/>
    <property type="evidence" value="ECO:0007669"/>
    <property type="project" value="InterPro"/>
</dbReference>
<proteinExistence type="predicted"/>
<keyword evidence="10" id="KW-1185">Reference proteome</keyword>
<dbReference type="EMBL" id="JAPDHF010000002">
    <property type="protein sequence ID" value="KAJ4021958.1"/>
    <property type="molecule type" value="Genomic_DNA"/>
</dbReference>
<dbReference type="PANTHER" id="PTHR23502:SF64">
    <property type="entry name" value="TRANSPORTER, PUTATIVE (AFU_ORTHOLOGUE AFUA_3G11760)-RELATED"/>
    <property type="match status" value="1"/>
</dbReference>
<evidence type="ECO:0000256" key="3">
    <source>
        <dbReference type="ARBA" id="ARBA00022989"/>
    </source>
</evidence>
<feature type="region of interest" description="Disordered" evidence="6">
    <location>
        <begin position="1"/>
        <end position="68"/>
    </location>
</feature>
<evidence type="ECO:0000256" key="4">
    <source>
        <dbReference type="ARBA" id="ARBA00023136"/>
    </source>
</evidence>
<dbReference type="SUPFAM" id="SSF103473">
    <property type="entry name" value="MFS general substrate transporter"/>
    <property type="match status" value="1"/>
</dbReference>
<name>A0A9W8PYG3_9HYPO</name>
<dbReference type="PROSITE" id="PS50850">
    <property type="entry name" value="MFS"/>
    <property type="match status" value="1"/>
</dbReference>
<evidence type="ECO:0000256" key="5">
    <source>
        <dbReference type="ARBA" id="ARBA00023180"/>
    </source>
</evidence>
<sequence>MKASQDSPDEASSLSSTMGDTEVSSRIMASDPIPSPETINRTTSRISGHDAFEPAATTTTPEGDAPYREAGDEIFDKVSQGRKRAIVAVLSFGAFLSPISSTSVLAATPEVAATYNTTGSIINLSNAAYMIVMALSPLFWGPMSQVYGRRVVALSSSAMFFVLSLATALAPNLASFIVFRAASAFGGTAFILIGPACVGG</sequence>
<evidence type="ECO:0000256" key="2">
    <source>
        <dbReference type="ARBA" id="ARBA00022692"/>
    </source>
</evidence>
<dbReference type="AlphaFoldDB" id="A0A9W8PYG3"/>
<evidence type="ECO:0000256" key="6">
    <source>
        <dbReference type="SAM" id="MobiDB-lite"/>
    </source>
</evidence>
<dbReference type="GO" id="GO:0005886">
    <property type="term" value="C:plasma membrane"/>
    <property type="evidence" value="ECO:0007669"/>
    <property type="project" value="TreeGrafter"/>
</dbReference>
<keyword evidence="3 7" id="KW-1133">Transmembrane helix</keyword>